<dbReference type="InterPro" id="IPR029063">
    <property type="entry name" value="SAM-dependent_MTases_sf"/>
</dbReference>
<evidence type="ECO:0000256" key="5">
    <source>
        <dbReference type="ARBA" id="ARBA00012779"/>
    </source>
</evidence>
<dbReference type="Gene3D" id="3.40.50.150">
    <property type="entry name" value="Vaccinia Virus protein VP39"/>
    <property type="match status" value="2"/>
</dbReference>
<dbReference type="EC" id="2.3.1.231" evidence="4"/>
<evidence type="ECO:0000256" key="6">
    <source>
        <dbReference type="ARBA" id="ARBA00018045"/>
    </source>
</evidence>
<protein>
    <recommendedName>
        <fullName evidence="6">tRNA wybutosine-synthesizing protein 4</fullName>
        <ecNumber evidence="5">2.1.1.290</ecNumber>
        <ecNumber evidence="4">2.3.1.231</ecNumber>
    </recommendedName>
    <alternativeName>
        <fullName evidence="12">tRNA(Phe) (7-(3-amino-3-(methoxycarbonyl)propyl)wyosine(37)-N)-methoxycarbonyltransferase</fullName>
    </alternativeName>
    <alternativeName>
        <fullName evidence="11">tRNA(Phe) (7-(3-amino-3-carboxypropyl)wyosine(37)-O)-methyltransferase</fullName>
    </alternativeName>
</protein>
<comment type="catalytic activity">
    <reaction evidence="1">
        <text>7-[(3S)-3-amino-3-carboxypropyl]wyosine(37) in tRNA(Phe) + S-adenosyl-L-methionine = 7-[(3S)-(3-amino-3-methoxycarbonyl)propyl]wyosine(37) in tRNA(Phe) + S-adenosyl-L-homocysteine</text>
        <dbReference type="Rhea" id="RHEA:36903"/>
        <dbReference type="Rhea" id="RHEA-COMP:10379"/>
        <dbReference type="Rhea" id="RHEA-COMP:11844"/>
        <dbReference type="ChEBI" id="CHEBI:57856"/>
        <dbReference type="ChEBI" id="CHEBI:59789"/>
        <dbReference type="ChEBI" id="CHEBI:73543"/>
        <dbReference type="ChEBI" id="CHEBI:74275"/>
        <dbReference type="EC" id="2.1.1.290"/>
    </reaction>
</comment>
<name>A0AAD9MYF6_9ANNE</name>
<dbReference type="Pfam" id="PF24681">
    <property type="entry name" value="Kelch_KLHDC2_KLHL20_DRC7"/>
    <property type="match status" value="1"/>
</dbReference>
<dbReference type="GO" id="GO:0008175">
    <property type="term" value="F:tRNA methyltransferase activity"/>
    <property type="evidence" value="ECO:0007669"/>
    <property type="project" value="TreeGrafter"/>
</dbReference>
<evidence type="ECO:0000256" key="12">
    <source>
        <dbReference type="ARBA" id="ARBA00030847"/>
    </source>
</evidence>
<dbReference type="InterPro" id="IPR007213">
    <property type="entry name" value="Ppm1/Ppm2/Tcmp"/>
</dbReference>
<evidence type="ECO:0000313" key="15">
    <source>
        <dbReference type="Proteomes" id="UP001208570"/>
    </source>
</evidence>
<dbReference type="SUPFAM" id="SSF53335">
    <property type="entry name" value="S-adenosyl-L-methionine-dependent methyltransferases"/>
    <property type="match status" value="1"/>
</dbReference>
<evidence type="ECO:0000256" key="13">
    <source>
        <dbReference type="ARBA" id="ARBA00049250"/>
    </source>
</evidence>
<keyword evidence="8" id="KW-0808">Transferase</keyword>
<dbReference type="InterPro" id="IPR015915">
    <property type="entry name" value="Kelch-typ_b-propeller"/>
</dbReference>
<dbReference type="GO" id="GO:0031591">
    <property type="term" value="P:wybutosine biosynthetic process"/>
    <property type="evidence" value="ECO:0007669"/>
    <property type="project" value="TreeGrafter"/>
</dbReference>
<evidence type="ECO:0000313" key="14">
    <source>
        <dbReference type="EMBL" id="KAK2148301.1"/>
    </source>
</evidence>
<comment type="similarity">
    <text evidence="3">Belongs to the methyltransferase superfamily. LCMT family.</text>
</comment>
<comment type="pathway">
    <text evidence="2">tRNA modification; wybutosine-tRNA(Phe) biosynthesis.</text>
</comment>
<sequence>MITSTDHNDFNDIMEMNRTFHKKTQKTRSDTAVQGTNDSSIVSKLSAVIHQYTEDDYLKYAVKKPCRRAPLINRGYYIRAKAMDHVFQSFLKYYRNLSQIVNLGAGFDMSYFRLCHQGLLHNCTYFEVDFPDVMNRKSNLIQSQPQLLSLLNDVKLQPSVNIGENPRLSLNQHSLYVGVVEKPPPPPLIGEQYGKMEPKYSEGVLASSKYKLLGVDLTVLELLNTTLAAAGFDACVPTLFVSEVVLCYMAPARMKHFETIGSHLRTIRDFPTIHDQICRYQNEGWVYTKAMDMNYFFTEDERRRVYHLEPFDEFEEWHLKCTHYMVLTAFCGDCIQFAEHVWMCSQVIKPETTKLKETPVSDANTQDNIGDQLKNDAIHLQICCGDVVNCRNEIGQQKHDLQIPGDMYVWQNVFDEQASVGSYNKRFGHTCNLMIPIDNSDSHNATVKQQNASCSSENTEVSSSNHHLSSEKRSRLIPDEFLHYKTSYDELSYILCVGGFGKQNNEHRRLSTLSAVLPGSDNATEVHCSGDPCSFDRMYHTANNISGHRLVIFGGRFSPIRPCDTRSVYVLSCVRAAGNQFSCHCQVNQITGVNPCPRWRHSALNIKWQDRECILVYGGRTEDYSTLNDLHLLSIDTWTWSKVEPEAFLPQGTHSHTAELWRKSMLIIGGLNEDEVATNIIYQLNIPQTTEDNWVWSKLNLAGKFTPRYSHTSTVVGDRLFVIGGVSMCNPPPGVSVIDLLSKNVQEYRQLQLQSDPITMLQNHASVQLFYEDRTDIYIIGGGGNCFSFGTHLNDSPILFSVKHNKNK</sequence>
<keyword evidence="10" id="KW-0819">tRNA processing</keyword>
<evidence type="ECO:0000256" key="2">
    <source>
        <dbReference type="ARBA" id="ARBA00004797"/>
    </source>
</evidence>
<dbReference type="Pfam" id="PF04072">
    <property type="entry name" value="LCM"/>
    <property type="match status" value="1"/>
</dbReference>
<organism evidence="14 15">
    <name type="scientific">Paralvinella palmiformis</name>
    <dbReference type="NCBI Taxonomy" id="53620"/>
    <lineage>
        <taxon>Eukaryota</taxon>
        <taxon>Metazoa</taxon>
        <taxon>Spiralia</taxon>
        <taxon>Lophotrochozoa</taxon>
        <taxon>Annelida</taxon>
        <taxon>Polychaeta</taxon>
        <taxon>Sedentaria</taxon>
        <taxon>Canalipalpata</taxon>
        <taxon>Terebellida</taxon>
        <taxon>Terebelliformia</taxon>
        <taxon>Alvinellidae</taxon>
        <taxon>Paralvinella</taxon>
    </lineage>
</organism>
<dbReference type="Proteomes" id="UP001208570">
    <property type="component" value="Unassembled WGS sequence"/>
</dbReference>
<dbReference type="EC" id="2.1.1.290" evidence="5"/>
<evidence type="ECO:0000256" key="3">
    <source>
        <dbReference type="ARBA" id="ARBA00010703"/>
    </source>
</evidence>
<evidence type="ECO:0000256" key="7">
    <source>
        <dbReference type="ARBA" id="ARBA00022603"/>
    </source>
</evidence>
<dbReference type="Gene3D" id="2.120.10.80">
    <property type="entry name" value="Kelch-type beta propeller"/>
    <property type="match status" value="1"/>
</dbReference>
<keyword evidence="15" id="KW-1185">Reference proteome</keyword>
<dbReference type="PANTHER" id="PTHR46529">
    <property type="entry name" value="TRNA WYBUTOSINE-SYNTHESIZING PROTEIN 4"/>
    <property type="match status" value="1"/>
</dbReference>
<gene>
    <name evidence="14" type="ORF">LSH36_503g01026</name>
</gene>
<keyword evidence="7" id="KW-0489">Methyltransferase</keyword>
<dbReference type="EMBL" id="JAODUP010000503">
    <property type="protein sequence ID" value="KAK2148301.1"/>
    <property type="molecule type" value="Genomic_DNA"/>
</dbReference>
<evidence type="ECO:0000256" key="4">
    <source>
        <dbReference type="ARBA" id="ARBA00012155"/>
    </source>
</evidence>
<dbReference type="SUPFAM" id="SSF117281">
    <property type="entry name" value="Kelch motif"/>
    <property type="match status" value="1"/>
</dbReference>
<comment type="catalytic activity">
    <reaction evidence="13">
        <text>7-[(3S)-(3-amino-3-methoxycarbonyl)propyl]wyosine(37) in tRNA(Phe) + S-adenosyl-L-methionine + CO2 = wybutosine(37) in tRNA(Phe) + S-adenosyl-L-homocysteine + 2 H(+)</text>
        <dbReference type="Rhea" id="RHEA:37119"/>
        <dbReference type="Rhea" id="RHEA-COMP:11844"/>
        <dbReference type="Rhea" id="RHEA-COMP:11847"/>
        <dbReference type="ChEBI" id="CHEBI:15378"/>
        <dbReference type="ChEBI" id="CHEBI:16526"/>
        <dbReference type="ChEBI" id="CHEBI:57856"/>
        <dbReference type="ChEBI" id="CHEBI:59789"/>
        <dbReference type="ChEBI" id="CHEBI:73544"/>
        <dbReference type="ChEBI" id="CHEBI:74275"/>
        <dbReference type="EC" id="2.3.1.231"/>
    </reaction>
</comment>
<evidence type="ECO:0000256" key="1">
    <source>
        <dbReference type="ARBA" id="ARBA00001806"/>
    </source>
</evidence>
<evidence type="ECO:0000256" key="8">
    <source>
        <dbReference type="ARBA" id="ARBA00022679"/>
    </source>
</evidence>
<evidence type="ECO:0000256" key="9">
    <source>
        <dbReference type="ARBA" id="ARBA00022691"/>
    </source>
</evidence>
<dbReference type="AlphaFoldDB" id="A0AAD9MYF6"/>
<reference evidence="14" key="1">
    <citation type="journal article" date="2023" name="Mol. Biol. Evol.">
        <title>Third-Generation Sequencing Reveals the Adaptive Role of the Epigenome in Three Deep-Sea Polychaetes.</title>
        <authorList>
            <person name="Perez M."/>
            <person name="Aroh O."/>
            <person name="Sun Y."/>
            <person name="Lan Y."/>
            <person name="Juniper S.K."/>
            <person name="Young C.R."/>
            <person name="Angers B."/>
            <person name="Qian P.Y."/>
        </authorList>
    </citation>
    <scope>NUCLEOTIDE SEQUENCE</scope>
    <source>
        <strain evidence="14">P08H-3</strain>
    </source>
</reference>
<accession>A0AAD9MYF6</accession>
<keyword evidence="9" id="KW-0949">S-adenosyl-L-methionine</keyword>
<comment type="caution">
    <text evidence="14">The sequence shown here is derived from an EMBL/GenBank/DDBJ whole genome shotgun (WGS) entry which is preliminary data.</text>
</comment>
<dbReference type="GO" id="GO:0030488">
    <property type="term" value="P:tRNA methylation"/>
    <property type="evidence" value="ECO:0007669"/>
    <property type="project" value="TreeGrafter"/>
</dbReference>
<dbReference type="PANTHER" id="PTHR46529:SF1">
    <property type="entry name" value="TRNA WYBUTOSINE-SYNTHESIZING PROTEIN 4"/>
    <property type="match status" value="1"/>
</dbReference>
<proteinExistence type="inferred from homology"/>
<evidence type="ECO:0000256" key="10">
    <source>
        <dbReference type="ARBA" id="ARBA00022694"/>
    </source>
</evidence>
<evidence type="ECO:0000256" key="11">
    <source>
        <dbReference type="ARBA" id="ARBA00029750"/>
    </source>
</evidence>